<dbReference type="InterPro" id="IPR009071">
    <property type="entry name" value="HMG_box_dom"/>
</dbReference>
<reference evidence="6" key="1">
    <citation type="journal article" date="2020" name="Fungal Divers.">
        <title>Resolving the Mortierellaceae phylogeny through synthesis of multi-gene phylogenetics and phylogenomics.</title>
        <authorList>
            <person name="Vandepol N."/>
            <person name="Liber J."/>
            <person name="Desiro A."/>
            <person name="Na H."/>
            <person name="Kennedy M."/>
            <person name="Barry K."/>
            <person name="Grigoriev I.V."/>
            <person name="Miller A.N."/>
            <person name="O'Donnell K."/>
            <person name="Stajich J.E."/>
            <person name="Bonito G."/>
        </authorList>
    </citation>
    <scope>NUCLEOTIDE SEQUENCE</scope>
    <source>
        <strain evidence="6">NVP1</strain>
    </source>
</reference>
<keyword evidence="3" id="KW-0539">Nucleus</keyword>
<feature type="compositionally biased region" description="Low complexity" evidence="4">
    <location>
        <begin position="236"/>
        <end position="265"/>
    </location>
</feature>
<dbReference type="CDD" id="cd01389">
    <property type="entry name" value="HMG-box_ROX1-like"/>
    <property type="match status" value="1"/>
</dbReference>
<dbReference type="PROSITE" id="PS50118">
    <property type="entry name" value="HMG_BOX_2"/>
    <property type="match status" value="1"/>
</dbReference>
<dbReference type="GO" id="GO:0030154">
    <property type="term" value="P:cell differentiation"/>
    <property type="evidence" value="ECO:0007669"/>
    <property type="project" value="TreeGrafter"/>
</dbReference>
<dbReference type="SMART" id="SM00398">
    <property type="entry name" value="HMG"/>
    <property type="match status" value="1"/>
</dbReference>
<sequence length="479" mass="51419">MSTNAVMPSIPDTLGPQLLNPPKKIPRPPNSFMIYRREQATKHTGLIAAKLSTKLAKAWRNETPETRAHYAGLAEQARAEHTLKYPTYKFTPARRGTGKRAKAIAATNGSSSSTRPKSHLESSALSIPSMGRSSIDQTTVRSQGPVYTPLNRQSNPNFVTTTKNNEGSPLSNPYSYATSALASPSLLFSSGHLARGQQRGSVKPVVRGSISTARTGPYSYTSPSLSFSHTPAQRCSSTQFSPSFAPSPPQTQQAPQPSAQSKSSSLKMMNHISHSGPVTRPPSLNTHPQFLSNLDLLSIVLPTSQDEQYMTQWISQASMALPTSSPLDVGYDEQHAMMVPTLDHFLPETSWKVAPSVTSSSAIPYSLPIGDVPVMVPSLVYSPLMRGQSYSTSSVSSLDSEVGAPFDLPLSSYPVPAPALAVCGNDGICATSVPMMSSPFMHPLLISQDMTVSPVLSTCSSYSPSLSDSRYDSDTLFMC</sequence>
<dbReference type="InterPro" id="IPR050140">
    <property type="entry name" value="SRY-related_HMG-box_TF-like"/>
</dbReference>
<feature type="compositionally biased region" description="Polar residues" evidence="4">
    <location>
        <begin position="107"/>
        <end position="142"/>
    </location>
</feature>
<dbReference type="PANTHER" id="PTHR10270:SF161">
    <property type="entry name" value="SEX-DETERMINING REGION Y PROTEIN"/>
    <property type="match status" value="1"/>
</dbReference>
<feature type="region of interest" description="Disordered" evidence="4">
    <location>
        <begin position="194"/>
        <end position="267"/>
    </location>
</feature>
<dbReference type="EMBL" id="JAAAUY010000045">
    <property type="protein sequence ID" value="KAF9336833.1"/>
    <property type="molecule type" value="Genomic_DNA"/>
</dbReference>
<keyword evidence="2" id="KW-0804">Transcription</keyword>
<dbReference type="GO" id="GO:0005634">
    <property type="term" value="C:nucleus"/>
    <property type="evidence" value="ECO:0007669"/>
    <property type="project" value="UniProtKB-UniRule"/>
</dbReference>
<dbReference type="Pfam" id="PF00505">
    <property type="entry name" value="HMG_box"/>
    <property type="match status" value="1"/>
</dbReference>
<dbReference type="AlphaFoldDB" id="A0A9P5SU48"/>
<feature type="region of interest" description="Disordered" evidence="4">
    <location>
        <begin position="91"/>
        <end position="171"/>
    </location>
</feature>
<dbReference type="GO" id="GO:0001228">
    <property type="term" value="F:DNA-binding transcription activator activity, RNA polymerase II-specific"/>
    <property type="evidence" value="ECO:0007669"/>
    <property type="project" value="TreeGrafter"/>
</dbReference>
<dbReference type="InterPro" id="IPR036910">
    <property type="entry name" value="HMG_box_dom_sf"/>
</dbReference>
<evidence type="ECO:0000313" key="6">
    <source>
        <dbReference type="EMBL" id="KAF9336833.1"/>
    </source>
</evidence>
<comment type="caution">
    <text evidence="6">The sequence shown here is derived from an EMBL/GenBank/DDBJ whole genome shotgun (WGS) entry which is preliminary data.</text>
</comment>
<organism evidence="6 7">
    <name type="scientific">Podila minutissima</name>
    <dbReference type="NCBI Taxonomy" id="64525"/>
    <lineage>
        <taxon>Eukaryota</taxon>
        <taxon>Fungi</taxon>
        <taxon>Fungi incertae sedis</taxon>
        <taxon>Mucoromycota</taxon>
        <taxon>Mortierellomycotina</taxon>
        <taxon>Mortierellomycetes</taxon>
        <taxon>Mortierellales</taxon>
        <taxon>Mortierellaceae</taxon>
        <taxon>Podila</taxon>
    </lineage>
</organism>
<evidence type="ECO:0000313" key="7">
    <source>
        <dbReference type="Proteomes" id="UP000696485"/>
    </source>
</evidence>
<evidence type="ECO:0000256" key="1">
    <source>
        <dbReference type="ARBA" id="ARBA00023125"/>
    </source>
</evidence>
<gene>
    <name evidence="6" type="primary">SOX32_1</name>
    <name evidence="6" type="ORF">BG006_007204</name>
</gene>
<feature type="region of interest" description="Disordered" evidence="4">
    <location>
        <begin position="1"/>
        <end position="26"/>
    </location>
</feature>
<keyword evidence="1 3" id="KW-0238">DNA-binding</keyword>
<keyword evidence="7" id="KW-1185">Reference proteome</keyword>
<accession>A0A9P5SU48</accession>
<proteinExistence type="predicted"/>
<dbReference type="Gene3D" id="1.10.30.10">
    <property type="entry name" value="High mobility group box domain"/>
    <property type="match status" value="1"/>
</dbReference>
<dbReference type="PANTHER" id="PTHR10270">
    <property type="entry name" value="SOX TRANSCRIPTION FACTOR"/>
    <property type="match status" value="1"/>
</dbReference>
<evidence type="ECO:0000259" key="5">
    <source>
        <dbReference type="PROSITE" id="PS50118"/>
    </source>
</evidence>
<feature type="compositionally biased region" description="Polar residues" evidence="4">
    <location>
        <begin position="150"/>
        <end position="171"/>
    </location>
</feature>
<evidence type="ECO:0000256" key="3">
    <source>
        <dbReference type="PROSITE-ProRule" id="PRU00267"/>
    </source>
</evidence>
<feature type="compositionally biased region" description="Polar residues" evidence="4">
    <location>
        <begin position="209"/>
        <end position="235"/>
    </location>
</feature>
<feature type="DNA-binding region" description="HMG box" evidence="3">
    <location>
        <begin position="25"/>
        <end position="89"/>
    </location>
</feature>
<protein>
    <submittedName>
        <fullName evidence="6">Casanova</fullName>
    </submittedName>
</protein>
<dbReference type="Proteomes" id="UP000696485">
    <property type="component" value="Unassembled WGS sequence"/>
</dbReference>
<feature type="domain" description="HMG box" evidence="5">
    <location>
        <begin position="25"/>
        <end position="89"/>
    </location>
</feature>
<name>A0A9P5SU48_9FUNG</name>
<evidence type="ECO:0000256" key="4">
    <source>
        <dbReference type="SAM" id="MobiDB-lite"/>
    </source>
</evidence>
<evidence type="ECO:0000256" key="2">
    <source>
        <dbReference type="ARBA" id="ARBA00023163"/>
    </source>
</evidence>
<dbReference type="GO" id="GO:0000978">
    <property type="term" value="F:RNA polymerase II cis-regulatory region sequence-specific DNA binding"/>
    <property type="evidence" value="ECO:0007669"/>
    <property type="project" value="TreeGrafter"/>
</dbReference>
<dbReference type="SUPFAM" id="SSF47095">
    <property type="entry name" value="HMG-box"/>
    <property type="match status" value="1"/>
</dbReference>